<name>A0A917EAW5_9FLAO</name>
<dbReference type="EMBL" id="BMGL01000009">
    <property type="protein sequence ID" value="GGE16049.1"/>
    <property type="molecule type" value="Genomic_DNA"/>
</dbReference>
<keyword evidence="1" id="KW-0812">Transmembrane</keyword>
<reference evidence="2 3" key="1">
    <citation type="journal article" date="2014" name="Int. J. Syst. Evol. Microbiol.">
        <title>Complete genome sequence of Corynebacterium casei LMG S-19264T (=DSM 44701T), isolated from a smear-ripened cheese.</title>
        <authorList>
            <consortium name="US DOE Joint Genome Institute (JGI-PGF)"/>
            <person name="Walter F."/>
            <person name="Albersmeier A."/>
            <person name="Kalinowski J."/>
            <person name="Ruckert C."/>
        </authorList>
    </citation>
    <scope>NUCLEOTIDE SEQUENCE [LARGE SCALE GENOMIC DNA]</scope>
    <source>
        <strain evidence="2 3">CGMCC 1.12925</strain>
    </source>
</reference>
<proteinExistence type="predicted"/>
<comment type="caution">
    <text evidence="2">The sequence shown here is derived from an EMBL/GenBank/DDBJ whole genome shotgun (WGS) entry which is preliminary data.</text>
</comment>
<keyword evidence="3" id="KW-1185">Reference proteome</keyword>
<sequence>MLHTFIFEKNNAMLENTNIKSRLDAVREKSSTTHILAEVEALLSETNKSDEAILQRIENAEGEKHNAFQFDLIETDKIYHITQIEKICVNYRLRFLDSKLYKGKLPYEAITKIKTLEEKHNISLDGFKMMAPAKLFKLENADDPLLFAPMGNGYYYFIHKWGSDLHPLRKAMMWPFKTFETFMFTIFVLSLLLTYLVPKGFFMDQNSGTEFFLLFIFMFKWVGGIALYYGFAKGKNFNSAIWRSKFFNA</sequence>
<dbReference type="AlphaFoldDB" id="A0A917EAW5"/>
<feature type="transmembrane region" description="Helical" evidence="1">
    <location>
        <begin position="179"/>
        <end position="198"/>
    </location>
</feature>
<evidence type="ECO:0000256" key="1">
    <source>
        <dbReference type="SAM" id="Phobius"/>
    </source>
</evidence>
<organism evidence="2 3">
    <name type="scientific">Psychroflexus salis</name>
    <dbReference type="NCBI Taxonomy" id="1526574"/>
    <lineage>
        <taxon>Bacteria</taxon>
        <taxon>Pseudomonadati</taxon>
        <taxon>Bacteroidota</taxon>
        <taxon>Flavobacteriia</taxon>
        <taxon>Flavobacteriales</taxon>
        <taxon>Flavobacteriaceae</taxon>
        <taxon>Psychroflexus</taxon>
    </lineage>
</organism>
<dbReference type="Proteomes" id="UP000599688">
    <property type="component" value="Unassembled WGS sequence"/>
</dbReference>
<evidence type="ECO:0000313" key="3">
    <source>
        <dbReference type="Proteomes" id="UP000599688"/>
    </source>
</evidence>
<accession>A0A917EAW5</accession>
<feature type="transmembrane region" description="Helical" evidence="1">
    <location>
        <begin position="210"/>
        <end position="231"/>
    </location>
</feature>
<gene>
    <name evidence="2" type="ORF">GCM10010831_16720</name>
</gene>
<evidence type="ECO:0000313" key="2">
    <source>
        <dbReference type="EMBL" id="GGE16049.1"/>
    </source>
</evidence>
<protein>
    <submittedName>
        <fullName evidence="2">Uncharacterized protein</fullName>
    </submittedName>
</protein>
<keyword evidence="1" id="KW-0472">Membrane</keyword>
<keyword evidence="1" id="KW-1133">Transmembrane helix</keyword>